<proteinExistence type="predicted"/>
<dbReference type="eggNOG" id="ENOG502SCR5">
    <property type="taxonomic scope" value="Eukaryota"/>
</dbReference>
<reference evidence="2 3" key="1">
    <citation type="submission" date="2012-10" db="EMBL/GenBank/DDBJ databases">
        <title>Genome sequencing and analysis of entomopathogenic fungi Beauveria bassiana D1-5.</title>
        <authorList>
            <person name="Li Q."/>
            <person name="Wang L."/>
            <person name="Zhang Z."/>
            <person name="Wang Q."/>
            <person name="Ren J."/>
            <person name="Wang M."/>
            <person name="Xu W."/>
            <person name="Wang J."/>
            <person name="Lu Y."/>
            <person name="Du Q."/>
            <person name="Sun Z."/>
        </authorList>
    </citation>
    <scope>NUCLEOTIDE SEQUENCE [LARGE SCALE GENOMIC DNA]</scope>
    <source>
        <strain evidence="2 3">D1-5</strain>
    </source>
</reference>
<dbReference type="Proteomes" id="UP000030106">
    <property type="component" value="Unassembled WGS sequence"/>
</dbReference>
<gene>
    <name evidence="2" type="ORF">BBAD15_g10398</name>
</gene>
<feature type="chain" id="PRO_5001995449" evidence="1">
    <location>
        <begin position="23"/>
        <end position="398"/>
    </location>
</feature>
<dbReference type="AlphaFoldDB" id="A0A0A2VDG1"/>
<evidence type="ECO:0000256" key="1">
    <source>
        <dbReference type="SAM" id="SignalP"/>
    </source>
</evidence>
<dbReference type="Gene3D" id="2.130.10.10">
    <property type="entry name" value="YVTN repeat-like/Quinoprotein amine dehydrogenase"/>
    <property type="match status" value="1"/>
</dbReference>
<dbReference type="EMBL" id="ANFO01001080">
    <property type="protein sequence ID" value="KGQ04362.1"/>
    <property type="molecule type" value="Genomic_DNA"/>
</dbReference>
<comment type="caution">
    <text evidence="2">The sequence shown here is derived from an EMBL/GenBank/DDBJ whole genome shotgun (WGS) entry which is preliminary data.</text>
</comment>
<keyword evidence="1" id="KW-0732">Signal</keyword>
<accession>A0A0A2VDG1</accession>
<dbReference type="OrthoDB" id="5588185at2759"/>
<organism evidence="2 3">
    <name type="scientific">Beauveria bassiana D1-5</name>
    <dbReference type="NCBI Taxonomy" id="1245745"/>
    <lineage>
        <taxon>Eukaryota</taxon>
        <taxon>Fungi</taxon>
        <taxon>Dikarya</taxon>
        <taxon>Ascomycota</taxon>
        <taxon>Pezizomycotina</taxon>
        <taxon>Sordariomycetes</taxon>
        <taxon>Hypocreomycetidae</taxon>
        <taxon>Hypocreales</taxon>
        <taxon>Cordycipitaceae</taxon>
        <taxon>Beauveria</taxon>
    </lineage>
</organism>
<evidence type="ECO:0000313" key="2">
    <source>
        <dbReference type="EMBL" id="KGQ04362.1"/>
    </source>
</evidence>
<dbReference type="SUPFAM" id="SSF63829">
    <property type="entry name" value="Calcium-dependent phosphotriesterase"/>
    <property type="match status" value="1"/>
</dbReference>
<feature type="signal peptide" evidence="1">
    <location>
        <begin position="1"/>
        <end position="22"/>
    </location>
</feature>
<name>A0A0A2VDG1_BEABA</name>
<sequence length="398" mass="42834">MFFHTFNSFVAVLALHTSIVSSQSPITSLKSRRLTEYQLPPAVQTHEFARVPGTNFVFLSQMSDSVLLKIQLDPVTEAPIAYQSFPMGTSSQSGLHGIWPSTLYPGKMWMTLQNENKLLLVKPGCTLTSPPSIIKTIDIPAPGNGPHCVFEIDGRVWASLKDPSKETGGYYVFSASINNTADYTLYPCLNSPVFIQQDPTTKLIYATQDTDSSIMRINQTSGETDQLPIPPSIGSTPVGMTTVASGPLAGVWFSLAGNSTGGSGTFGRVAPTGELQFFQLRAPQLGASSGLLHVADASTEEGGPALWLLSTSLLSRQSPDALIRVTFDEAVTSVTGEEYIAMLTQNAMVHRIVPLGATVLVSQLHTFTLAQLTYNNTIAGQWLPAEMANNPVMYEGVV</sequence>
<protein>
    <submittedName>
        <fullName evidence="2">Uncharacterized protein</fullName>
    </submittedName>
</protein>
<dbReference type="InterPro" id="IPR015943">
    <property type="entry name" value="WD40/YVTN_repeat-like_dom_sf"/>
</dbReference>
<dbReference type="HOGENOM" id="CLU_689134_0_0_1"/>
<evidence type="ECO:0000313" key="3">
    <source>
        <dbReference type="Proteomes" id="UP000030106"/>
    </source>
</evidence>